<organism evidence="1 2">
    <name type="scientific">Oryza meyeriana var. granulata</name>
    <dbReference type="NCBI Taxonomy" id="110450"/>
    <lineage>
        <taxon>Eukaryota</taxon>
        <taxon>Viridiplantae</taxon>
        <taxon>Streptophyta</taxon>
        <taxon>Embryophyta</taxon>
        <taxon>Tracheophyta</taxon>
        <taxon>Spermatophyta</taxon>
        <taxon>Magnoliopsida</taxon>
        <taxon>Liliopsida</taxon>
        <taxon>Poales</taxon>
        <taxon>Poaceae</taxon>
        <taxon>BOP clade</taxon>
        <taxon>Oryzoideae</taxon>
        <taxon>Oryzeae</taxon>
        <taxon>Oryzinae</taxon>
        <taxon>Oryza</taxon>
        <taxon>Oryza meyeriana</taxon>
    </lineage>
</organism>
<gene>
    <name evidence="1" type="ORF">E2562_026357</name>
</gene>
<proteinExistence type="predicted"/>
<evidence type="ECO:0000313" key="1">
    <source>
        <dbReference type="EMBL" id="KAF0929889.1"/>
    </source>
</evidence>
<comment type="caution">
    <text evidence="1">The sequence shown here is derived from an EMBL/GenBank/DDBJ whole genome shotgun (WGS) entry which is preliminary data.</text>
</comment>
<sequence>MDDDGDGDLPETARWKWTMGGDSWATVVDDRRRLMAAIFLGPDLPTRRPVLYSNAKFTYP</sequence>
<name>A0A6G1EZ78_9ORYZ</name>
<protein>
    <submittedName>
        <fullName evidence="1">Uncharacterized protein</fullName>
    </submittedName>
</protein>
<dbReference type="AlphaFoldDB" id="A0A6G1EZ78"/>
<keyword evidence="2" id="KW-1185">Reference proteome</keyword>
<reference evidence="1 2" key="1">
    <citation type="submission" date="2019-11" db="EMBL/GenBank/DDBJ databases">
        <title>Whole genome sequence of Oryza granulata.</title>
        <authorList>
            <person name="Li W."/>
        </authorList>
    </citation>
    <scope>NUCLEOTIDE SEQUENCE [LARGE SCALE GENOMIC DNA]</scope>
    <source>
        <strain evidence="2">cv. Menghai</strain>
        <tissue evidence="1">Leaf</tissue>
    </source>
</reference>
<evidence type="ECO:0000313" key="2">
    <source>
        <dbReference type="Proteomes" id="UP000479710"/>
    </source>
</evidence>
<dbReference type="Proteomes" id="UP000479710">
    <property type="component" value="Unassembled WGS sequence"/>
</dbReference>
<dbReference type="EMBL" id="SPHZ02000002">
    <property type="protein sequence ID" value="KAF0929889.1"/>
    <property type="molecule type" value="Genomic_DNA"/>
</dbReference>
<accession>A0A6G1EZ78</accession>